<dbReference type="InterPro" id="IPR036390">
    <property type="entry name" value="WH_DNA-bd_sf"/>
</dbReference>
<dbReference type="EMBL" id="JGZB01000009">
    <property type="protein sequence ID" value="KFI67727.1"/>
    <property type="molecule type" value="Genomic_DNA"/>
</dbReference>
<comment type="caution">
    <text evidence="2">The sequence shown here is derived from an EMBL/GenBank/DDBJ whole genome shotgun (WGS) entry which is preliminary data.</text>
</comment>
<evidence type="ECO:0000313" key="3">
    <source>
        <dbReference type="Proteomes" id="UP000029052"/>
    </source>
</evidence>
<dbReference type="Pfam" id="PF13730">
    <property type="entry name" value="HTH_36"/>
    <property type="match status" value="1"/>
</dbReference>
<protein>
    <submittedName>
        <fullName evidence="2">Cryptic prophage protein</fullName>
    </submittedName>
</protein>
<dbReference type="eggNOG" id="COG0640">
    <property type="taxonomic scope" value="Bacteria"/>
</dbReference>
<proteinExistence type="predicted"/>
<dbReference type="Proteomes" id="UP000029052">
    <property type="component" value="Unassembled WGS sequence"/>
</dbReference>
<organism evidence="2 3">
    <name type="scientific">Bifidobacterium magnum</name>
    <dbReference type="NCBI Taxonomy" id="1692"/>
    <lineage>
        <taxon>Bacteria</taxon>
        <taxon>Bacillati</taxon>
        <taxon>Actinomycetota</taxon>
        <taxon>Actinomycetes</taxon>
        <taxon>Bifidobacteriales</taxon>
        <taxon>Bifidobacteriaceae</taxon>
        <taxon>Bifidobacterium</taxon>
    </lineage>
</organism>
<feature type="compositionally biased region" description="Polar residues" evidence="1">
    <location>
        <begin position="129"/>
        <end position="148"/>
    </location>
</feature>
<accession>A0A087B9M7</accession>
<feature type="region of interest" description="Disordered" evidence="1">
    <location>
        <begin position="122"/>
        <end position="170"/>
    </location>
</feature>
<dbReference type="SUPFAM" id="SSF46785">
    <property type="entry name" value="Winged helix' DNA-binding domain"/>
    <property type="match status" value="1"/>
</dbReference>
<keyword evidence="3" id="KW-1185">Reference proteome</keyword>
<gene>
    <name evidence="2" type="ORF">BMAGN_1537</name>
</gene>
<dbReference type="RefSeq" id="WP_022860377.1">
    <property type="nucleotide sequence ID" value="NZ_JGZB01000009.1"/>
</dbReference>
<reference evidence="2 3" key="1">
    <citation type="submission" date="2014-03" db="EMBL/GenBank/DDBJ databases">
        <title>Genomics of Bifidobacteria.</title>
        <authorList>
            <person name="Ventura M."/>
            <person name="Milani C."/>
            <person name="Lugli G.A."/>
        </authorList>
    </citation>
    <scope>NUCLEOTIDE SEQUENCE [LARGE SCALE GENOMIC DNA]</scope>
    <source>
        <strain evidence="2 3">LMG 11591</strain>
    </source>
</reference>
<sequence>MSLQAFIWASFDSPANIKYSSYRVLLALANEADMNGRGAMPGITNLMEQTHLSESTIYRAIKELKACGVIRPGDPRKAQGYPANHRPLVWDLAMTEKQGCQNDTSNLGVSTGVSVGVSVGVSSVDSKPENPNTHKPYIVSQSLNLTNRENGDTDRPTGKEKPDANPQLKRQCRDLGVNMDDEWDKLLEHVANTGQQPRDWTRVYEAWLEKAVAYAQRHKPKKDPRTDAQWCHIRDVINDANGHELTPKQIARLRKTFFNGHMTPDEATQAVIDEAETMGLTTPEWTRS</sequence>
<dbReference type="AlphaFoldDB" id="A0A087B9M7"/>
<dbReference type="STRING" id="1692.BMAGN_1537"/>
<feature type="compositionally biased region" description="Basic and acidic residues" evidence="1">
    <location>
        <begin position="149"/>
        <end position="163"/>
    </location>
</feature>
<evidence type="ECO:0000256" key="1">
    <source>
        <dbReference type="SAM" id="MobiDB-lite"/>
    </source>
</evidence>
<name>A0A087B9M7_9BIFI</name>
<evidence type="ECO:0000313" key="2">
    <source>
        <dbReference type="EMBL" id="KFI67727.1"/>
    </source>
</evidence>